<proteinExistence type="predicted"/>
<dbReference type="EMBL" id="NIHT01000013">
    <property type="protein sequence ID" value="PLT74622.1"/>
    <property type="molecule type" value="Genomic_DNA"/>
</dbReference>
<dbReference type="Pfam" id="PF05521">
    <property type="entry name" value="Phage_HCP"/>
    <property type="match status" value="1"/>
</dbReference>
<evidence type="ECO:0000313" key="2">
    <source>
        <dbReference type="Proteomes" id="UP000235093"/>
    </source>
</evidence>
<gene>
    <name evidence="1" type="ORF">CDL23_09335</name>
</gene>
<dbReference type="NCBIfam" id="TIGR01563">
    <property type="entry name" value="gp16_SPP1"/>
    <property type="match status" value="1"/>
</dbReference>
<comment type="caution">
    <text evidence="1">The sequence shown here is derived from an EMBL/GenBank/DDBJ whole genome shotgun (WGS) entry which is preliminary data.</text>
</comment>
<dbReference type="InterPro" id="IPR008767">
    <property type="entry name" value="Phage_SPP1_head-tail_adaptor"/>
</dbReference>
<organism evidence="1 2">
    <name type="scientific">Mediterraneibacter gnavus</name>
    <name type="common">Ruminococcus gnavus</name>
    <dbReference type="NCBI Taxonomy" id="33038"/>
    <lineage>
        <taxon>Bacteria</taxon>
        <taxon>Bacillati</taxon>
        <taxon>Bacillota</taxon>
        <taxon>Clostridia</taxon>
        <taxon>Lachnospirales</taxon>
        <taxon>Lachnospiraceae</taxon>
        <taxon>Mediterraneibacter</taxon>
    </lineage>
</organism>
<name>A0A2N5PHN0_MEDGN</name>
<dbReference type="RefSeq" id="WP_101884023.1">
    <property type="nucleotide sequence ID" value="NZ_JAPRAW010000006.1"/>
</dbReference>
<sequence>MKVSFLNEKILFQKSTVVSDAIGNRKNAWEDYYSCFATIGGEGGNEKSEAGQTVDGASITFTVRYCNQLVGIVSAGFRILFCGEIYNILSVDHMNYKKKSLKFRCEKARR</sequence>
<reference evidence="1 2" key="1">
    <citation type="journal article" date="2017" name="Genome Med.">
        <title>A novel Ruminococcus gnavus clade enriched in inflammatory bowel disease patients.</title>
        <authorList>
            <person name="Hall A.B."/>
            <person name="Yassour M."/>
            <person name="Sauk J."/>
            <person name="Garner A."/>
            <person name="Jiang X."/>
            <person name="Arthur T."/>
            <person name="Lagoudas G.K."/>
            <person name="Vatanen T."/>
            <person name="Fornelos N."/>
            <person name="Wilson R."/>
            <person name="Bertha M."/>
            <person name="Cohen M."/>
            <person name="Garber J."/>
            <person name="Khalili H."/>
            <person name="Gevers D."/>
            <person name="Ananthakrishnan A.N."/>
            <person name="Kugathasan S."/>
            <person name="Lander E.S."/>
            <person name="Blainey P."/>
            <person name="Vlamakis H."/>
            <person name="Xavier R.J."/>
            <person name="Huttenhower C."/>
        </authorList>
    </citation>
    <scope>NUCLEOTIDE SEQUENCE [LARGE SCALE GENOMIC DNA]</scope>
    <source>
        <strain evidence="1 2">RJX1125</strain>
    </source>
</reference>
<evidence type="ECO:0000313" key="1">
    <source>
        <dbReference type="EMBL" id="PLT74622.1"/>
    </source>
</evidence>
<dbReference type="Gene3D" id="2.40.10.270">
    <property type="entry name" value="Bacteriophage SPP1 head-tail adaptor protein"/>
    <property type="match status" value="1"/>
</dbReference>
<accession>A0A2N5PHN0</accession>
<dbReference type="Proteomes" id="UP000235093">
    <property type="component" value="Unassembled WGS sequence"/>
</dbReference>
<dbReference type="AlphaFoldDB" id="A0A2N5PHN0"/>
<protein>
    <submittedName>
        <fullName evidence="1">Head-tail adaptor protein</fullName>
    </submittedName>
</protein>
<dbReference type="InterPro" id="IPR038666">
    <property type="entry name" value="SSP1_head-tail_sf"/>
</dbReference>